<evidence type="ECO:0000256" key="1">
    <source>
        <dbReference type="SAM" id="MobiDB-lite"/>
    </source>
</evidence>
<feature type="compositionally biased region" description="Low complexity" evidence="1">
    <location>
        <begin position="180"/>
        <end position="224"/>
    </location>
</feature>
<keyword evidence="2" id="KW-0472">Membrane</keyword>
<feature type="compositionally biased region" description="Polar residues" evidence="1">
    <location>
        <begin position="143"/>
        <end position="153"/>
    </location>
</feature>
<evidence type="ECO:0000256" key="2">
    <source>
        <dbReference type="SAM" id="Phobius"/>
    </source>
</evidence>
<feature type="transmembrane region" description="Helical" evidence="2">
    <location>
        <begin position="122"/>
        <end position="141"/>
    </location>
</feature>
<accession>A0A6A6V100</accession>
<organism evidence="3 4">
    <name type="scientific">Sporormia fimetaria CBS 119925</name>
    <dbReference type="NCBI Taxonomy" id="1340428"/>
    <lineage>
        <taxon>Eukaryota</taxon>
        <taxon>Fungi</taxon>
        <taxon>Dikarya</taxon>
        <taxon>Ascomycota</taxon>
        <taxon>Pezizomycotina</taxon>
        <taxon>Dothideomycetes</taxon>
        <taxon>Pleosporomycetidae</taxon>
        <taxon>Pleosporales</taxon>
        <taxon>Sporormiaceae</taxon>
        <taxon>Sporormia</taxon>
    </lineage>
</organism>
<feature type="region of interest" description="Disordered" evidence="1">
    <location>
        <begin position="301"/>
        <end position="334"/>
    </location>
</feature>
<keyword evidence="2" id="KW-1133">Transmembrane helix</keyword>
<keyword evidence="2" id="KW-0812">Transmembrane</keyword>
<feature type="region of interest" description="Disordered" evidence="1">
    <location>
        <begin position="72"/>
        <end position="107"/>
    </location>
</feature>
<keyword evidence="4" id="KW-1185">Reference proteome</keyword>
<name>A0A6A6V100_9PLEO</name>
<evidence type="ECO:0000313" key="3">
    <source>
        <dbReference type="EMBL" id="KAF2743609.1"/>
    </source>
</evidence>
<reference evidence="3" key="1">
    <citation type="journal article" date="2020" name="Stud. Mycol.">
        <title>101 Dothideomycetes genomes: a test case for predicting lifestyles and emergence of pathogens.</title>
        <authorList>
            <person name="Haridas S."/>
            <person name="Albert R."/>
            <person name="Binder M."/>
            <person name="Bloem J."/>
            <person name="Labutti K."/>
            <person name="Salamov A."/>
            <person name="Andreopoulos B."/>
            <person name="Baker S."/>
            <person name="Barry K."/>
            <person name="Bills G."/>
            <person name="Bluhm B."/>
            <person name="Cannon C."/>
            <person name="Castanera R."/>
            <person name="Culley D."/>
            <person name="Daum C."/>
            <person name="Ezra D."/>
            <person name="Gonzalez J."/>
            <person name="Henrissat B."/>
            <person name="Kuo A."/>
            <person name="Liang C."/>
            <person name="Lipzen A."/>
            <person name="Lutzoni F."/>
            <person name="Magnuson J."/>
            <person name="Mondo S."/>
            <person name="Nolan M."/>
            <person name="Ohm R."/>
            <person name="Pangilinan J."/>
            <person name="Park H.-J."/>
            <person name="Ramirez L."/>
            <person name="Alfaro M."/>
            <person name="Sun H."/>
            <person name="Tritt A."/>
            <person name="Yoshinaga Y."/>
            <person name="Zwiers L.-H."/>
            <person name="Turgeon B."/>
            <person name="Goodwin S."/>
            <person name="Spatafora J."/>
            <person name="Crous P."/>
            <person name="Grigoriev I."/>
        </authorList>
    </citation>
    <scope>NUCLEOTIDE SEQUENCE</scope>
    <source>
        <strain evidence="3">CBS 119925</strain>
    </source>
</reference>
<feature type="compositionally biased region" description="Basic and acidic residues" evidence="1">
    <location>
        <begin position="319"/>
        <end position="334"/>
    </location>
</feature>
<proteinExistence type="predicted"/>
<dbReference type="EMBL" id="MU006595">
    <property type="protein sequence ID" value="KAF2743609.1"/>
    <property type="molecule type" value="Genomic_DNA"/>
</dbReference>
<dbReference type="AlphaFoldDB" id="A0A6A6V100"/>
<feature type="compositionally biased region" description="Basic and acidic residues" evidence="1">
    <location>
        <begin position="301"/>
        <end position="311"/>
    </location>
</feature>
<gene>
    <name evidence="3" type="ORF">M011DRAFT_480554</name>
</gene>
<feature type="transmembrane region" description="Helical" evidence="2">
    <location>
        <begin position="245"/>
        <end position="268"/>
    </location>
</feature>
<sequence length="424" mass="45552">MSARRSRVPGRPVPTQADGKKKRECQQLKCSHGNRDPRFLRSTTVSIGHSPQRYAVAAAYNGRCRSVARSSDALVSPQAPRQSSEGEIYERVTSTVGRSSPPQPTRRRLIPRLPSIVSASRIVPRLILYILLLSTLLQTAVGSPLSKNPNLTPRQAIPDKFGNTGNSPAPLSNQPPPRPTTITTTPTSSSTTLEISPTSLEPSTSASPLSTQTPLPSPSNNSPFPTTPPAPLTLTAPRPTLTHPAIAAIAAGGFLTLCLLATLAYCAYRRRPSHNIREIAIRRSKLGSRLGFRIFGSEPFSRDGSRAERRGSGGSEGSLRQKETGRNEGNENAWKGRVDGLDKGVISKGNISRPKNLWAGEDGMLGVPKAGFLHYERWGKGEEIGEGRVRGYKVVISGPRPGRPVSAEPLGRLSGMGLGMGYLK</sequence>
<feature type="compositionally biased region" description="Polar residues" evidence="1">
    <location>
        <begin position="163"/>
        <end position="172"/>
    </location>
</feature>
<feature type="region of interest" description="Disordered" evidence="1">
    <location>
        <begin position="143"/>
        <end position="236"/>
    </location>
</feature>
<feature type="region of interest" description="Disordered" evidence="1">
    <location>
        <begin position="1"/>
        <end position="36"/>
    </location>
</feature>
<dbReference type="Proteomes" id="UP000799440">
    <property type="component" value="Unassembled WGS sequence"/>
</dbReference>
<protein>
    <submittedName>
        <fullName evidence="3">Uncharacterized protein</fullName>
    </submittedName>
</protein>
<dbReference type="OrthoDB" id="3800286at2759"/>
<evidence type="ECO:0000313" key="4">
    <source>
        <dbReference type="Proteomes" id="UP000799440"/>
    </source>
</evidence>